<dbReference type="AlphaFoldDB" id="A0A9Y4K196"/>
<dbReference type="InterPro" id="IPR003877">
    <property type="entry name" value="SPRY_dom"/>
</dbReference>
<dbReference type="SMART" id="SM00336">
    <property type="entry name" value="BBOX"/>
    <property type="match status" value="1"/>
</dbReference>
<dbReference type="PROSITE" id="PS50188">
    <property type="entry name" value="B302_SPRY"/>
    <property type="match status" value="1"/>
</dbReference>
<dbReference type="PROSITE" id="PS00518">
    <property type="entry name" value="ZF_RING_1"/>
    <property type="match status" value="1"/>
</dbReference>
<name>A0A9Y4K196_9TELE</name>
<dbReference type="Gene3D" id="3.30.40.10">
    <property type="entry name" value="Zinc/RING finger domain, C3HC4 (zinc finger)"/>
    <property type="match status" value="1"/>
</dbReference>
<dbReference type="InterPro" id="IPR000315">
    <property type="entry name" value="Znf_B-box"/>
</dbReference>
<keyword evidence="3" id="KW-0862">Zinc</keyword>
<dbReference type="InterPro" id="IPR003613">
    <property type="entry name" value="Ubox_domain"/>
</dbReference>
<dbReference type="Gene3D" id="3.30.160.60">
    <property type="entry name" value="Classic Zinc Finger"/>
    <property type="match status" value="1"/>
</dbReference>
<feature type="coiled-coil region" evidence="5">
    <location>
        <begin position="199"/>
        <end position="233"/>
    </location>
</feature>
<evidence type="ECO:0000256" key="4">
    <source>
        <dbReference type="PROSITE-ProRule" id="PRU00024"/>
    </source>
</evidence>
<evidence type="ECO:0000259" key="6">
    <source>
        <dbReference type="PROSITE" id="PS50089"/>
    </source>
</evidence>
<dbReference type="SMART" id="SM00184">
    <property type="entry name" value="RING"/>
    <property type="match status" value="1"/>
</dbReference>
<dbReference type="Pfam" id="PF00643">
    <property type="entry name" value="zf-B_box"/>
    <property type="match status" value="1"/>
</dbReference>
<evidence type="ECO:0000256" key="2">
    <source>
        <dbReference type="ARBA" id="ARBA00022771"/>
    </source>
</evidence>
<evidence type="ECO:0000256" key="5">
    <source>
        <dbReference type="SAM" id="Coils"/>
    </source>
</evidence>
<evidence type="ECO:0000259" key="8">
    <source>
        <dbReference type="PROSITE" id="PS50188"/>
    </source>
</evidence>
<dbReference type="InterPro" id="IPR013320">
    <property type="entry name" value="ConA-like_dom_sf"/>
</dbReference>
<protein>
    <submittedName>
        <fullName evidence="10">Zinc-binding protein A33-like</fullName>
    </submittedName>
</protein>
<dbReference type="GO" id="GO:0016567">
    <property type="term" value="P:protein ubiquitination"/>
    <property type="evidence" value="ECO:0007669"/>
    <property type="project" value="InterPro"/>
</dbReference>
<gene>
    <name evidence="10" type="primary">LOC103361686</name>
</gene>
<dbReference type="PANTHER" id="PTHR24103">
    <property type="entry name" value="E3 UBIQUITIN-PROTEIN LIGASE TRIM"/>
    <property type="match status" value="1"/>
</dbReference>
<feature type="domain" description="RING-type" evidence="6">
    <location>
        <begin position="14"/>
        <end position="54"/>
    </location>
</feature>
<dbReference type="RefSeq" id="XP_008286055.1">
    <property type="nucleotide sequence ID" value="XM_008287833.1"/>
</dbReference>
<evidence type="ECO:0000259" key="7">
    <source>
        <dbReference type="PROSITE" id="PS50119"/>
    </source>
</evidence>
<dbReference type="SMART" id="SM00449">
    <property type="entry name" value="SPRY"/>
    <property type="match status" value="1"/>
</dbReference>
<dbReference type="Pfam" id="PF13765">
    <property type="entry name" value="PRY"/>
    <property type="match status" value="1"/>
</dbReference>
<dbReference type="InterPro" id="IPR043136">
    <property type="entry name" value="B30.2/SPRY_sf"/>
</dbReference>
<keyword evidence="2 4" id="KW-0863">Zinc-finger</keyword>
<dbReference type="SUPFAM" id="SSF57845">
    <property type="entry name" value="B-box zinc-binding domain"/>
    <property type="match status" value="1"/>
</dbReference>
<dbReference type="InterPro" id="IPR017907">
    <property type="entry name" value="Znf_RING_CS"/>
</dbReference>
<evidence type="ECO:0000313" key="9">
    <source>
        <dbReference type="Proteomes" id="UP000694891"/>
    </source>
</evidence>
<dbReference type="GO" id="GO:0008270">
    <property type="term" value="F:zinc ion binding"/>
    <property type="evidence" value="ECO:0007669"/>
    <property type="project" value="UniProtKB-KW"/>
</dbReference>
<dbReference type="Proteomes" id="UP000694891">
    <property type="component" value="Unplaced"/>
</dbReference>
<proteinExistence type="predicted"/>
<dbReference type="InterPro" id="IPR001841">
    <property type="entry name" value="Znf_RING"/>
</dbReference>
<dbReference type="InterPro" id="IPR006574">
    <property type="entry name" value="PRY"/>
</dbReference>
<dbReference type="SUPFAM" id="SSF49899">
    <property type="entry name" value="Concanavalin A-like lectins/glucanases"/>
    <property type="match status" value="1"/>
</dbReference>
<dbReference type="Pfam" id="PF00622">
    <property type="entry name" value="SPRY"/>
    <property type="match status" value="1"/>
</dbReference>
<dbReference type="CDD" id="cd12893">
    <property type="entry name" value="SPRY_PRY_TRIM35"/>
    <property type="match status" value="1"/>
</dbReference>
<evidence type="ECO:0000256" key="1">
    <source>
        <dbReference type="ARBA" id="ARBA00022723"/>
    </source>
</evidence>
<dbReference type="SMART" id="SM00589">
    <property type="entry name" value="PRY"/>
    <property type="match status" value="1"/>
</dbReference>
<reference evidence="10" key="1">
    <citation type="submission" date="2025-08" db="UniProtKB">
        <authorList>
            <consortium name="RefSeq"/>
        </authorList>
    </citation>
    <scope>IDENTIFICATION</scope>
</reference>
<dbReference type="GO" id="GO:0004842">
    <property type="term" value="F:ubiquitin-protein transferase activity"/>
    <property type="evidence" value="ECO:0007669"/>
    <property type="project" value="InterPro"/>
</dbReference>
<keyword evidence="1" id="KW-0479">Metal-binding</keyword>
<dbReference type="InterPro" id="IPR001870">
    <property type="entry name" value="B30.2/SPRY"/>
</dbReference>
<dbReference type="SMART" id="SM00504">
    <property type="entry name" value="Ubox"/>
    <property type="match status" value="1"/>
</dbReference>
<dbReference type="InterPro" id="IPR050143">
    <property type="entry name" value="TRIM/RBCC"/>
</dbReference>
<dbReference type="Pfam" id="PF13445">
    <property type="entry name" value="zf-RING_UBOX"/>
    <property type="match status" value="1"/>
</dbReference>
<feature type="domain" description="B box-type" evidence="7">
    <location>
        <begin position="85"/>
        <end position="126"/>
    </location>
</feature>
<dbReference type="SUPFAM" id="SSF57850">
    <property type="entry name" value="RING/U-box"/>
    <property type="match status" value="1"/>
</dbReference>
<evidence type="ECO:0000313" key="10">
    <source>
        <dbReference type="RefSeq" id="XP_008286055.1"/>
    </source>
</evidence>
<feature type="domain" description="B30.2/SPRY" evidence="8">
    <location>
        <begin position="275"/>
        <end position="464"/>
    </location>
</feature>
<keyword evidence="5" id="KW-0175">Coiled coil</keyword>
<dbReference type="PRINTS" id="PR01407">
    <property type="entry name" value="BUTYPHLNCDUF"/>
</dbReference>
<dbReference type="PROSITE" id="PS50119">
    <property type="entry name" value="ZF_BBOX"/>
    <property type="match status" value="1"/>
</dbReference>
<dbReference type="PROSITE" id="PS50089">
    <property type="entry name" value="ZF_RING_2"/>
    <property type="match status" value="1"/>
</dbReference>
<dbReference type="InterPro" id="IPR027370">
    <property type="entry name" value="Znf-RING_euk"/>
</dbReference>
<sequence>MASGILKAEIDFSCPICQDIFNDPVVLSCSHSFCKDCLQRWWSEKTIHECPVCKRRSSRSDPPSNLSLRNVCEAFLQEQQKASSKPEALCSLHSETLKLFCLDHQQPVCVVCRDAKTHKNHRFKPIDEAAKDYKRGLSSRLKPLQDKLERFHEVKLICDDSARRIKEQAHLTEKLIREEFEKLHQFLQKEEAARITALRKEEEQKSQMMKQKIEELSREISVLSETVRATKEDLRATDVFFLQNYTTAVERIEQRSRMNNPQLVSGALVDVAKHLGNLTYDVWNKMKHKVSYCPVILDPNTAEPNLRMSQDLTVVIRQYTKGWAPRNPERFEGYLTVLGSEGFDSGTHSWVVDVGNNADWAVGVIGESVQRKAEMPTGCWSVWFHGGKYRAFSPTVKDKALSVKKPLQRIRVHLDCKTKKVTFSDPDTNTTMHTFPVTLTEKLFPFINTQNAVPLEICPVRVSVKLDEGDFVTRRRLLDGLEGLTSAIVSFVFGEI</sequence>
<dbReference type="GeneID" id="103361686"/>
<dbReference type="Gene3D" id="2.60.120.920">
    <property type="match status" value="1"/>
</dbReference>
<dbReference type="InterPro" id="IPR003879">
    <property type="entry name" value="Butyrophylin_SPRY"/>
</dbReference>
<accession>A0A9Y4K196</accession>
<organism evidence="9 10">
    <name type="scientific">Stegastes partitus</name>
    <name type="common">bicolor damselfish</name>
    <dbReference type="NCBI Taxonomy" id="144197"/>
    <lineage>
        <taxon>Eukaryota</taxon>
        <taxon>Metazoa</taxon>
        <taxon>Chordata</taxon>
        <taxon>Craniata</taxon>
        <taxon>Vertebrata</taxon>
        <taxon>Euteleostomi</taxon>
        <taxon>Actinopterygii</taxon>
        <taxon>Neopterygii</taxon>
        <taxon>Teleostei</taxon>
        <taxon>Neoteleostei</taxon>
        <taxon>Acanthomorphata</taxon>
        <taxon>Ovalentaria</taxon>
        <taxon>Pomacentridae</taxon>
        <taxon>Stegastes</taxon>
    </lineage>
</organism>
<keyword evidence="9" id="KW-1185">Reference proteome</keyword>
<evidence type="ECO:0000256" key="3">
    <source>
        <dbReference type="ARBA" id="ARBA00022833"/>
    </source>
</evidence>
<dbReference type="InterPro" id="IPR013083">
    <property type="entry name" value="Znf_RING/FYVE/PHD"/>
</dbReference>